<comment type="caution">
    <text evidence="3">The sequence shown here is derived from an EMBL/GenBank/DDBJ whole genome shotgun (WGS) entry which is preliminary data.</text>
</comment>
<dbReference type="Pfam" id="PF02113">
    <property type="entry name" value="Peptidase_S13"/>
    <property type="match status" value="2"/>
</dbReference>
<dbReference type="PANTHER" id="PTHR30023">
    <property type="entry name" value="D-ALANYL-D-ALANINE CARBOXYPEPTIDASE"/>
    <property type="match status" value="1"/>
</dbReference>
<dbReference type="GO" id="GO:0006508">
    <property type="term" value="P:proteolysis"/>
    <property type="evidence" value="ECO:0007669"/>
    <property type="project" value="InterPro"/>
</dbReference>
<evidence type="ECO:0000313" key="3">
    <source>
        <dbReference type="EMBL" id="KGA17657.1"/>
    </source>
</evidence>
<dbReference type="InterPro" id="IPR000667">
    <property type="entry name" value="Peptidase_S13"/>
</dbReference>
<sequence>MRKKKIALILSLVMFTALIQNSSTAVESNELSSIVLEPVKSVAGDKTKIENLLTRELSNSLFASGYGVSFRDISDGSIIFESNADNSMLPASLTKLYTGASAAITLDPDAKFVTRVKYLDNNVYLVGAGDPQLGTDSNPNLANLADLAEETAKKLKQFNVFEVNVFVDDSLLGKLQRPVDWLDSYFQNSEIHLISSLNLDNPIAPRQAPVDPSITTGQTFALYLLKNDIKVIGVVNRKITPKDAFEVATKYSKSVAQLIEDFLMTSNNQDSEIIARVASLVSENDPSTDAATELLLKDVELMGISSVDNTLSDASGLSRSNKISATDLSQLIYKSIKNPEIIKQNKGDTSKFMISPSTQIPTDPWPLFTGLATGNGLGTMKKRFDEAGSPGRGVVRAKTGSLNRVITLAGTVTTKDNVFISFAILVNRVEQPRAVREVIDDLLNELAKCNCAAIS</sequence>
<dbReference type="AlphaFoldDB" id="A0A094Q2P9"/>
<organism evidence="3">
    <name type="scientific">freshwater metagenome</name>
    <dbReference type="NCBI Taxonomy" id="449393"/>
    <lineage>
        <taxon>unclassified sequences</taxon>
        <taxon>metagenomes</taxon>
        <taxon>ecological metagenomes</taxon>
    </lineage>
</organism>
<dbReference type="PANTHER" id="PTHR30023:SF0">
    <property type="entry name" value="PENICILLIN-SENSITIVE CARBOXYPEPTIDASE A"/>
    <property type="match status" value="1"/>
</dbReference>
<evidence type="ECO:0000256" key="2">
    <source>
        <dbReference type="ARBA" id="ARBA00022801"/>
    </source>
</evidence>
<name>A0A094Q2P9_9ZZZZ</name>
<keyword evidence="2" id="KW-0378">Hydrolase</keyword>
<protein>
    <recommendedName>
        <fullName evidence="4">D-alanyl-D-alanine carboxypeptidase/D-alanyl-D-alanine-endopeptidase</fullName>
    </recommendedName>
</protein>
<dbReference type="Gene3D" id="3.40.710.10">
    <property type="entry name" value="DD-peptidase/beta-lactamase superfamily"/>
    <property type="match status" value="2"/>
</dbReference>
<dbReference type="GO" id="GO:0004185">
    <property type="term" value="F:serine-type carboxypeptidase activity"/>
    <property type="evidence" value="ECO:0007669"/>
    <property type="project" value="InterPro"/>
</dbReference>
<evidence type="ECO:0008006" key="4">
    <source>
        <dbReference type="Google" id="ProtNLM"/>
    </source>
</evidence>
<reference evidence="3" key="1">
    <citation type="submission" date="2014-06" db="EMBL/GenBank/DDBJ databases">
        <title>Key roles for freshwater Actinobacteria revealed by deep metagenomic sequencing.</title>
        <authorList>
            <person name="Ghai R."/>
            <person name="Mizuno C.M."/>
            <person name="Picazo A."/>
            <person name="Camacho A."/>
            <person name="Rodriguez-Valera F."/>
        </authorList>
    </citation>
    <scope>NUCLEOTIDE SEQUENCE</scope>
</reference>
<evidence type="ECO:0000256" key="1">
    <source>
        <dbReference type="ARBA" id="ARBA00006096"/>
    </source>
</evidence>
<accession>A0A094Q2P9</accession>
<dbReference type="EMBL" id="JNSL01000057">
    <property type="protein sequence ID" value="KGA17657.1"/>
    <property type="molecule type" value="Genomic_DNA"/>
</dbReference>
<comment type="similarity">
    <text evidence="1">Belongs to the peptidase S13 family.</text>
</comment>
<gene>
    <name evidence="3" type="ORF">GM51_9985</name>
</gene>
<dbReference type="SUPFAM" id="SSF56601">
    <property type="entry name" value="beta-lactamase/transpeptidase-like"/>
    <property type="match status" value="1"/>
</dbReference>
<dbReference type="InterPro" id="IPR012338">
    <property type="entry name" value="Beta-lactam/transpept-like"/>
</dbReference>
<proteinExistence type="inferred from homology"/>
<dbReference type="PRINTS" id="PR00922">
    <property type="entry name" value="DADACBPTASE3"/>
</dbReference>
<dbReference type="GO" id="GO:0000270">
    <property type="term" value="P:peptidoglycan metabolic process"/>
    <property type="evidence" value="ECO:0007669"/>
    <property type="project" value="TreeGrafter"/>
</dbReference>